<evidence type="ECO:0000259" key="1">
    <source>
        <dbReference type="Pfam" id="PF16363"/>
    </source>
</evidence>
<dbReference type="CDD" id="cd05252">
    <property type="entry name" value="CDP_GD_SDR_e"/>
    <property type="match status" value="1"/>
</dbReference>
<name>A0A3M8BXB6_9BACL</name>
<evidence type="ECO:0000313" key="2">
    <source>
        <dbReference type="EMBL" id="RNB68068.1"/>
    </source>
</evidence>
<dbReference type="GO" id="GO:0047733">
    <property type="term" value="F:CDP-glucose 4,6-dehydratase activity"/>
    <property type="evidence" value="ECO:0007669"/>
    <property type="project" value="UniProtKB-EC"/>
</dbReference>
<gene>
    <name evidence="2" type="primary">rfbG</name>
    <name evidence="2" type="ORF">EDM52_21540</name>
</gene>
<dbReference type="PANTHER" id="PTHR43000">
    <property type="entry name" value="DTDP-D-GLUCOSE 4,6-DEHYDRATASE-RELATED"/>
    <property type="match status" value="1"/>
</dbReference>
<dbReference type="OrthoDB" id="9779041at2"/>
<dbReference type="SUPFAM" id="SSF51735">
    <property type="entry name" value="NAD(P)-binding Rossmann-fold domains"/>
    <property type="match status" value="1"/>
</dbReference>
<dbReference type="EMBL" id="RHHR01000047">
    <property type="protein sequence ID" value="RNB68068.1"/>
    <property type="molecule type" value="Genomic_DNA"/>
</dbReference>
<dbReference type="Gene3D" id="3.90.25.10">
    <property type="entry name" value="UDP-galactose 4-epimerase, domain 1"/>
    <property type="match status" value="1"/>
</dbReference>
<dbReference type="NCBIfam" id="TIGR02622">
    <property type="entry name" value="CDP_4_6_dhtase"/>
    <property type="match status" value="1"/>
</dbReference>
<reference evidence="2 3" key="1">
    <citation type="submission" date="2018-10" db="EMBL/GenBank/DDBJ databases">
        <title>Phylogenomics of Brevibacillus.</title>
        <authorList>
            <person name="Dunlap C."/>
        </authorList>
    </citation>
    <scope>NUCLEOTIDE SEQUENCE [LARGE SCALE GENOMIC DNA]</scope>
    <source>
        <strain evidence="2 3">JCM 12215</strain>
    </source>
</reference>
<dbReference type="InterPro" id="IPR013445">
    <property type="entry name" value="CDP_4_6_deHydtase"/>
</dbReference>
<dbReference type="Pfam" id="PF16363">
    <property type="entry name" value="GDP_Man_Dehyd"/>
    <property type="match status" value="1"/>
</dbReference>
<comment type="caution">
    <text evidence="2">The sequence shown here is derived from an EMBL/GenBank/DDBJ whole genome shotgun (WGS) entry which is preliminary data.</text>
</comment>
<dbReference type="EC" id="4.2.1.45" evidence="2"/>
<evidence type="ECO:0000313" key="3">
    <source>
        <dbReference type="Proteomes" id="UP000282028"/>
    </source>
</evidence>
<proteinExistence type="predicted"/>
<protein>
    <submittedName>
        <fullName evidence="2">CDP-glucose 4,6-dehydratase</fullName>
        <ecNumber evidence="2">4.2.1.45</ecNumber>
    </submittedName>
</protein>
<accession>A0A3M8BXB6</accession>
<dbReference type="RefSeq" id="WP_122910989.1">
    <property type="nucleotide sequence ID" value="NZ_CBCSBE010000030.1"/>
</dbReference>
<keyword evidence="3" id="KW-1185">Reference proteome</keyword>
<dbReference type="InterPro" id="IPR036291">
    <property type="entry name" value="NAD(P)-bd_dom_sf"/>
</dbReference>
<feature type="domain" description="NAD(P)-binding" evidence="1">
    <location>
        <begin position="13"/>
        <end position="329"/>
    </location>
</feature>
<sequence>MINKAFWRNKHVLITGHTGFKGAWLCIWLEALSARVSGFALAPPTSPSLFQLSGVEQRISSQTGDIRRMEELEQAIFRAQPEIVIHMAAQPLVSYGYENPLETYETNVMGTVHLLEAVRRASLQGMPIRAVLMVTTDKCYENREWVWGYREQDPLGGRDPYSNSKACTEFVTTCYRESFFSAGSGSRVAVASARAGNVIGGGDWARDRLIPDCLDSLMNHRPIILRNPDAVRPWQHVLEPLGGYLMLIEKMWENAARFSQSYNFGPNEEDARTVAWMVQKLCEKWGTEASFEIEQQATWHEAKYLKLDCSKAKAELGWHPKWTSEEALDRIIEWTRCYQQAGHIRDLCLQQITQYMDGVQE</sequence>
<keyword evidence="2" id="KW-0456">Lyase</keyword>
<dbReference type="Gene3D" id="3.40.50.720">
    <property type="entry name" value="NAD(P)-binding Rossmann-like Domain"/>
    <property type="match status" value="1"/>
</dbReference>
<dbReference type="InterPro" id="IPR016040">
    <property type="entry name" value="NAD(P)-bd_dom"/>
</dbReference>
<organism evidence="2 3">
    <name type="scientific">Brevibacillus invocatus</name>
    <dbReference type="NCBI Taxonomy" id="173959"/>
    <lineage>
        <taxon>Bacteria</taxon>
        <taxon>Bacillati</taxon>
        <taxon>Bacillota</taxon>
        <taxon>Bacilli</taxon>
        <taxon>Bacillales</taxon>
        <taxon>Paenibacillaceae</taxon>
        <taxon>Brevibacillus</taxon>
    </lineage>
</organism>
<dbReference type="AlphaFoldDB" id="A0A3M8BXB6"/>
<dbReference type="Proteomes" id="UP000282028">
    <property type="component" value="Unassembled WGS sequence"/>
</dbReference>